<organism evidence="2 3">
    <name type="scientific">Metabacillus bambusae</name>
    <dbReference type="NCBI Taxonomy" id="2795218"/>
    <lineage>
        <taxon>Bacteria</taxon>
        <taxon>Bacillati</taxon>
        <taxon>Bacillota</taxon>
        <taxon>Bacilli</taxon>
        <taxon>Bacillales</taxon>
        <taxon>Bacillaceae</taxon>
        <taxon>Metabacillus</taxon>
    </lineage>
</organism>
<name>A0ABS3MZV7_9BACI</name>
<reference evidence="2 3" key="1">
    <citation type="submission" date="2021-03" db="EMBL/GenBank/DDBJ databases">
        <title>Whole genome sequence of Metabacillus bambusae BG109.</title>
        <authorList>
            <person name="Jeong J.W."/>
        </authorList>
    </citation>
    <scope>NUCLEOTIDE SEQUENCE [LARGE SCALE GENOMIC DNA]</scope>
    <source>
        <strain evidence="2 3">BG109</strain>
    </source>
</reference>
<comment type="caution">
    <text evidence="2">The sequence shown here is derived from an EMBL/GenBank/DDBJ whole genome shotgun (WGS) entry which is preliminary data.</text>
</comment>
<evidence type="ECO:0000313" key="2">
    <source>
        <dbReference type="EMBL" id="MBO1511547.1"/>
    </source>
</evidence>
<evidence type="ECO:0000313" key="3">
    <source>
        <dbReference type="Proteomes" id="UP000663981"/>
    </source>
</evidence>
<gene>
    <name evidence="2" type="ORF">I7822_07685</name>
</gene>
<keyword evidence="1" id="KW-0175">Coiled coil</keyword>
<dbReference type="RefSeq" id="WP_207976643.1">
    <property type="nucleotide sequence ID" value="NZ_JAGDEL010000004.1"/>
</dbReference>
<protein>
    <submittedName>
        <fullName evidence="2">Uncharacterized protein</fullName>
    </submittedName>
</protein>
<evidence type="ECO:0000256" key="1">
    <source>
        <dbReference type="SAM" id="Coils"/>
    </source>
</evidence>
<dbReference type="EMBL" id="JAGDEL010000004">
    <property type="protein sequence ID" value="MBO1511547.1"/>
    <property type="molecule type" value="Genomic_DNA"/>
</dbReference>
<feature type="coiled-coil region" evidence="1">
    <location>
        <begin position="16"/>
        <end position="47"/>
    </location>
</feature>
<accession>A0ABS3MZV7</accession>
<keyword evidence="3" id="KW-1185">Reference proteome</keyword>
<sequence>MMTVLLGVVTVVGFGLWIAIKDNERLEEKLSDAHEEIKRLKSKAKNKMRGEGNVLKEGA</sequence>
<proteinExistence type="predicted"/>
<dbReference type="Proteomes" id="UP000663981">
    <property type="component" value="Unassembled WGS sequence"/>
</dbReference>